<evidence type="ECO:0000256" key="1">
    <source>
        <dbReference type="ARBA" id="ARBA00004308"/>
    </source>
</evidence>
<keyword evidence="3" id="KW-0808">Transferase</keyword>
<name>A0AAW2K6E1_9LAMI</name>
<evidence type="ECO:0000256" key="6">
    <source>
        <dbReference type="ARBA" id="ARBA00023136"/>
    </source>
</evidence>
<keyword evidence="4" id="KW-0812">Transmembrane</keyword>
<keyword evidence="6" id="KW-0472">Membrane</keyword>
<reference evidence="9" key="1">
    <citation type="submission" date="2020-06" db="EMBL/GenBank/DDBJ databases">
        <authorList>
            <person name="Li T."/>
            <person name="Hu X."/>
            <person name="Zhang T."/>
            <person name="Song X."/>
            <person name="Zhang H."/>
            <person name="Dai N."/>
            <person name="Sheng W."/>
            <person name="Hou X."/>
            <person name="Wei L."/>
        </authorList>
    </citation>
    <scope>NUCLEOTIDE SEQUENCE</scope>
    <source>
        <strain evidence="9">KEN8</strain>
        <tissue evidence="9">Leaf</tissue>
    </source>
</reference>
<accession>A0AAW2K6E1</accession>
<proteinExistence type="predicted"/>
<sequence length="284" mass="31609">MYENMKTRVENVVKTGYITEEYRSSKHEAAFGKYKAEDFTIHHHPPIIQVVSESREEKDVGGCCMPNLIYVSRQKIPTSPHHFKAGALNVLLRVSAVTTNAPTILTLDCDMVSNDPSTPFKMLCYFMDNSIGPNLAMFSSQFVSMGSKADIYSSEFKRVYHINPIGLNGLSALTTLGLVHSSADGPSMASPIITIMPEIPELTLDYVVEKPVHDRAILELAHYVASSEYENQTKWGSEVGFRYGSLVEDYTPVIDYIVRDGSPCIAAQKGPHFCPRCQSPSMTW</sequence>
<comment type="subcellular location">
    <subcellularLocation>
        <location evidence="1">Endomembrane system</location>
    </subcellularLocation>
</comment>
<evidence type="ECO:0000256" key="4">
    <source>
        <dbReference type="ARBA" id="ARBA00022692"/>
    </source>
</evidence>
<feature type="binding site" evidence="8">
    <location>
        <position position="84"/>
    </location>
    <ligand>
        <name>Mn(2+)</name>
        <dbReference type="ChEBI" id="CHEBI:29035"/>
    </ligand>
</feature>
<dbReference type="PANTHER" id="PTHR13301">
    <property type="entry name" value="X-BOX TRANSCRIPTION FACTOR-RELATED"/>
    <property type="match status" value="1"/>
</dbReference>
<evidence type="ECO:0000256" key="8">
    <source>
        <dbReference type="PIRSR" id="PIRSR605150-3"/>
    </source>
</evidence>
<dbReference type="GO" id="GO:0012505">
    <property type="term" value="C:endomembrane system"/>
    <property type="evidence" value="ECO:0007669"/>
    <property type="project" value="UniProtKB-SubCell"/>
</dbReference>
<dbReference type="EMBL" id="JACGWM010000612">
    <property type="protein sequence ID" value="KAL0302166.1"/>
    <property type="molecule type" value="Genomic_DNA"/>
</dbReference>
<feature type="binding site" evidence="8">
    <location>
        <position position="108"/>
    </location>
    <ligand>
        <name>Mn(2+)</name>
        <dbReference type="ChEBI" id="CHEBI:29035"/>
    </ligand>
</feature>
<evidence type="ECO:0000256" key="2">
    <source>
        <dbReference type="ARBA" id="ARBA00022676"/>
    </source>
</evidence>
<evidence type="ECO:0000256" key="3">
    <source>
        <dbReference type="ARBA" id="ARBA00022679"/>
    </source>
</evidence>
<dbReference type="AlphaFoldDB" id="A0AAW2K6E1"/>
<dbReference type="InterPro" id="IPR005150">
    <property type="entry name" value="Cellulose_synth"/>
</dbReference>
<gene>
    <name evidence="9" type="ORF">Scaly_3040300</name>
</gene>
<keyword evidence="7" id="KW-0961">Cell wall biogenesis/degradation</keyword>
<dbReference type="GO" id="GO:0016020">
    <property type="term" value="C:membrane"/>
    <property type="evidence" value="ECO:0007669"/>
    <property type="project" value="InterPro"/>
</dbReference>
<keyword evidence="5" id="KW-1133">Transmembrane helix</keyword>
<protein>
    <submittedName>
        <fullName evidence="9">Cellulose synthase-like protein G3</fullName>
    </submittedName>
</protein>
<reference evidence="9" key="2">
    <citation type="journal article" date="2024" name="Plant">
        <title>Genomic evolution and insights into agronomic trait innovations of Sesamum species.</title>
        <authorList>
            <person name="Miao H."/>
            <person name="Wang L."/>
            <person name="Qu L."/>
            <person name="Liu H."/>
            <person name="Sun Y."/>
            <person name="Le M."/>
            <person name="Wang Q."/>
            <person name="Wei S."/>
            <person name="Zheng Y."/>
            <person name="Lin W."/>
            <person name="Duan Y."/>
            <person name="Cao H."/>
            <person name="Xiong S."/>
            <person name="Wang X."/>
            <person name="Wei L."/>
            <person name="Li C."/>
            <person name="Ma Q."/>
            <person name="Ju M."/>
            <person name="Zhao R."/>
            <person name="Li G."/>
            <person name="Mu C."/>
            <person name="Tian Q."/>
            <person name="Mei H."/>
            <person name="Zhang T."/>
            <person name="Gao T."/>
            <person name="Zhang H."/>
        </authorList>
    </citation>
    <scope>NUCLEOTIDE SEQUENCE</scope>
    <source>
        <strain evidence="9">KEN8</strain>
    </source>
</reference>
<evidence type="ECO:0000256" key="5">
    <source>
        <dbReference type="ARBA" id="ARBA00022989"/>
    </source>
</evidence>
<dbReference type="Pfam" id="PF03552">
    <property type="entry name" value="Cellulose_synt"/>
    <property type="match status" value="1"/>
</dbReference>
<comment type="caution">
    <text evidence="9">The sequence shown here is derived from an EMBL/GenBank/DDBJ whole genome shotgun (WGS) entry which is preliminary data.</text>
</comment>
<dbReference type="GO" id="GO:0030244">
    <property type="term" value="P:cellulose biosynthetic process"/>
    <property type="evidence" value="ECO:0007669"/>
    <property type="project" value="InterPro"/>
</dbReference>
<dbReference type="GO" id="GO:0016760">
    <property type="term" value="F:cellulose synthase (UDP-forming) activity"/>
    <property type="evidence" value="ECO:0007669"/>
    <property type="project" value="InterPro"/>
</dbReference>
<organism evidence="9">
    <name type="scientific">Sesamum calycinum</name>
    <dbReference type="NCBI Taxonomy" id="2727403"/>
    <lineage>
        <taxon>Eukaryota</taxon>
        <taxon>Viridiplantae</taxon>
        <taxon>Streptophyta</taxon>
        <taxon>Embryophyta</taxon>
        <taxon>Tracheophyta</taxon>
        <taxon>Spermatophyta</taxon>
        <taxon>Magnoliopsida</taxon>
        <taxon>eudicotyledons</taxon>
        <taxon>Gunneridae</taxon>
        <taxon>Pentapetalae</taxon>
        <taxon>asterids</taxon>
        <taxon>lamiids</taxon>
        <taxon>Lamiales</taxon>
        <taxon>Pedaliaceae</taxon>
        <taxon>Sesamum</taxon>
    </lineage>
</organism>
<dbReference type="GO" id="GO:0071555">
    <property type="term" value="P:cell wall organization"/>
    <property type="evidence" value="ECO:0007669"/>
    <property type="project" value="UniProtKB-KW"/>
</dbReference>
<evidence type="ECO:0000313" key="9">
    <source>
        <dbReference type="EMBL" id="KAL0302166.1"/>
    </source>
</evidence>
<evidence type="ECO:0000256" key="7">
    <source>
        <dbReference type="ARBA" id="ARBA00023316"/>
    </source>
</evidence>
<keyword evidence="2" id="KW-0328">Glycosyltransferase</keyword>